<dbReference type="Pfam" id="PF01202">
    <property type="entry name" value="SKI"/>
    <property type="match status" value="1"/>
</dbReference>
<dbReference type="RefSeq" id="WP_145070148.1">
    <property type="nucleotide sequence ID" value="NZ_CP036287.1"/>
</dbReference>
<dbReference type="PANTHER" id="PTHR37816:SF1">
    <property type="entry name" value="TOXIN"/>
    <property type="match status" value="1"/>
</dbReference>
<dbReference type="PANTHER" id="PTHR37816">
    <property type="entry name" value="YALI0E33011P"/>
    <property type="match status" value="1"/>
</dbReference>
<dbReference type="KEGG" id="pbap:Pla133_49760"/>
<dbReference type="Proteomes" id="UP000316921">
    <property type="component" value="Chromosome"/>
</dbReference>
<dbReference type="PRINTS" id="PR01100">
    <property type="entry name" value="SHIKIMTKNASE"/>
</dbReference>
<reference evidence="1 2" key="1">
    <citation type="submission" date="2019-02" db="EMBL/GenBank/DDBJ databases">
        <title>Deep-cultivation of Planctomycetes and their phenomic and genomic characterization uncovers novel biology.</title>
        <authorList>
            <person name="Wiegand S."/>
            <person name="Jogler M."/>
            <person name="Boedeker C."/>
            <person name="Pinto D."/>
            <person name="Vollmers J."/>
            <person name="Rivas-Marin E."/>
            <person name="Kohn T."/>
            <person name="Peeters S.H."/>
            <person name="Heuer A."/>
            <person name="Rast P."/>
            <person name="Oberbeckmann S."/>
            <person name="Bunk B."/>
            <person name="Jeske O."/>
            <person name="Meyerdierks A."/>
            <person name="Storesund J.E."/>
            <person name="Kallscheuer N."/>
            <person name="Luecker S."/>
            <person name="Lage O.M."/>
            <person name="Pohl T."/>
            <person name="Merkel B.J."/>
            <person name="Hornburger P."/>
            <person name="Mueller R.-W."/>
            <person name="Bruemmer F."/>
            <person name="Labrenz M."/>
            <person name="Spormann A.M."/>
            <person name="Op den Camp H."/>
            <person name="Overmann J."/>
            <person name="Amann R."/>
            <person name="Jetten M.S.M."/>
            <person name="Mascher T."/>
            <person name="Medema M.H."/>
            <person name="Devos D.P."/>
            <person name="Kaster A.-K."/>
            <person name="Ovreas L."/>
            <person name="Rohde M."/>
            <person name="Galperin M.Y."/>
            <person name="Jogler C."/>
        </authorList>
    </citation>
    <scope>NUCLEOTIDE SEQUENCE [LARGE SCALE GENOMIC DNA]</scope>
    <source>
        <strain evidence="1 2">Pla133</strain>
    </source>
</reference>
<dbReference type="AlphaFoldDB" id="A0A518BS95"/>
<dbReference type="InterPro" id="IPR027417">
    <property type="entry name" value="P-loop_NTPase"/>
</dbReference>
<dbReference type="EMBL" id="CP036287">
    <property type="protein sequence ID" value="QDU69853.1"/>
    <property type="molecule type" value="Genomic_DNA"/>
</dbReference>
<accession>A0A518BS95</accession>
<protein>
    <submittedName>
        <fullName evidence="1">Topology modulation protein</fullName>
    </submittedName>
</protein>
<evidence type="ECO:0000313" key="1">
    <source>
        <dbReference type="EMBL" id="QDU69853.1"/>
    </source>
</evidence>
<dbReference type="InterPro" id="IPR031322">
    <property type="entry name" value="Shikimate/glucono_kinase"/>
</dbReference>
<keyword evidence="2" id="KW-1185">Reference proteome</keyword>
<dbReference type="SUPFAM" id="SSF52540">
    <property type="entry name" value="P-loop containing nucleoside triphosphate hydrolases"/>
    <property type="match status" value="1"/>
</dbReference>
<gene>
    <name evidence="1" type="ORF">Pla133_49760</name>
</gene>
<proteinExistence type="predicted"/>
<dbReference type="InterPro" id="IPR052922">
    <property type="entry name" value="Cytidylate_Kinase-2"/>
</dbReference>
<dbReference type="Gene3D" id="3.40.50.300">
    <property type="entry name" value="P-loop containing nucleotide triphosphate hydrolases"/>
    <property type="match status" value="1"/>
</dbReference>
<sequence>MGAPERLWILGQPGSGKSTLGARLAPQLGARWIDLDELHWLPGWRERPQAQTAQLLAQQLEVPRWVVTGNYASLSAPHLHRADVVVWLDLDLGVLTRRLLARSIRRAWTGEQVCGGNRERWWRLLHPTDSILFFMWRVHLGRRRRYEARLAGLKHVRLRSPGAVEAWIEGLLG</sequence>
<name>A0A518BS95_9BACT</name>
<organism evidence="1 2">
    <name type="scientific">Engelhardtia mirabilis</name>
    <dbReference type="NCBI Taxonomy" id="2528011"/>
    <lineage>
        <taxon>Bacteria</taxon>
        <taxon>Pseudomonadati</taxon>
        <taxon>Planctomycetota</taxon>
        <taxon>Planctomycetia</taxon>
        <taxon>Planctomycetia incertae sedis</taxon>
        <taxon>Engelhardtia</taxon>
    </lineage>
</organism>
<evidence type="ECO:0000313" key="2">
    <source>
        <dbReference type="Proteomes" id="UP000316921"/>
    </source>
</evidence>